<dbReference type="Gramene" id="Pp3c15_19330V3.1">
    <property type="protein sequence ID" value="Pp3c15_19330V3.1"/>
    <property type="gene ID" value="Pp3c15_19330"/>
</dbReference>
<keyword evidence="3" id="KW-1185">Reference proteome</keyword>
<sequence length="95" mass="11098">MHDVPGSLLPACLGRFRSFWTVERADNGRAMHACKRLYVVWDTLTFAVKTIQIRVGNTLMHCDRSMTSCELHPLFQRRRRHRYCAMNAALDWCSI</sequence>
<dbReference type="EMBL" id="ABEU02000015">
    <property type="protein sequence ID" value="PNR39661.1"/>
    <property type="molecule type" value="Genomic_DNA"/>
</dbReference>
<proteinExistence type="predicted"/>
<accession>A0A2K1JDQ7</accession>
<evidence type="ECO:0000313" key="1">
    <source>
        <dbReference type="EMBL" id="PNR39661.1"/>
    </source>
</evidence>
<reference evidence="1 3" key="2">
    <citation type="journal article" date="2018" name="Plant J.">
        <title>The Physcomitrella patens chromosome-scale assembly reveals moss genome structure and evolution.</title>
        <authorList>
            <person name="Lang D."/>
            <person name="Ullrich K.K."/>
            <person name="Murat F."/>
            <person name="Fuchs J."/>
            <person name="Jenkins J."/>
            <person name="Haas F.B."/>
            <person name="Piednoel M."/>
            <person name="Gundlach H."/>
            <person name="Van Bel M."/>
            <person name="Meyberg R."/>
            <person name="Vives C."/>
            <person name="Morata J."/>
            <person name="Symeonidi A."/>
            <person name="Hiss M."/>
            <person name="Muchero W."/>
            <person name="Kamisugi Y."/>
            <person name="Saleh O."/>
            <person name="Blanc G."/>
            <person name="Decker E.L."/>
            <person name="van Gessel N."/>
            <person name="Grimwood J."/>
            <person name="Hayes R.D."/>
            <person name="Graham S.W."/>
            <person name="Gunter L.E."/>
            <person name="McDaniel S.F."/>
            <person name="Hoernstein S.N.W."/>
            <person name="Larsson A."/>
            <person name="Li F.W."/>
            <person name="Perroud P.F."/>
            <person name="Phillips J."/>
            <person name="Ranjan P."/>
            <person name="Rokshar D.S."/>
            <person name="Rothfels C.J."/>
            <person name="Schneider L."/>
            <person name="Shu S."/>
            <person name="Stevenson D.W."/>
            <person name="Thummler F."/>
            <person name="Tillich M."/>
            <person name="Villarreal Aguilar J.C."/>
            <person name="Widiez T."/>
            <person name="Wong G.K."/>
            <person name="Wymore A."/>
            <person name="Zhang Y."/>
            <person name="Zimmer A.D."/>
            <person name="Quatrano R.S."/>
            <person name="Mayer K.F.X."/>
            <person name="Goodstein D."/>
            <person name="Casacuberta J.M."/>
            <person name="Vandepoele K."/>
            <person name="Reski R."/>
            <person name="Cuming A.C."/>
            <person name="Tuskan G.A."/>
            <person name="Maumus F."/>
            <person name="Salse J."/>
            <person name="Schmutz J."/>
            <person name="Rensing S.A."/>
        </authorList>
    </citation>
    <scope>NUCLEOTIDE SEQUENCE [LARGE SCALE GENOMIC DNA]</scope>
    <source>
        <strain evidence="2 3">cv. Gransden 2004</strain>
    </source>
</reference>
<evidence type="ECO:0000313" key="2">
    <source>
        <dbReference type="EnsemblPlants" id="Pp3c15_19330V3.1"/>
    </source>
</evidence>
<dbReference type="InParanoid" id="A0A2K1JDQ7"/>
<dbReference type="AlphaFoldDB" id="A0A2K1JDQ7"/>
<name>A0A2K1JDQ7_PHYPA</name>
<reference evidence="1 3" key="1">
    <citation type="journal article" date="2008" name="Science">
        <title>The Physcomitrella genome reveals evolutionary insights into the conquest of land by plants.</title>
        <authorList>
            <person name="Rensing S."/>
            <person name="Lang D."/>
            <person name="Zimmer A."/>
            <person name="Terry A."/>
            <person name="Salamov A."/>
            <person name="Shapiro H."/>
            <person name="Nishiyama T."/>
            <person name="Perroud P.-F."/>
            <person name="Lindquist E."/>
            <person name="Kamisugi Y."/>
            <person name="Tanahashi T."/>
            <person name="Sakakibara K."/>
            <person name="Fujita T."/>
            <person name="Oishi K."/>
            <person name="Shin-I T."/>
            <person name="Kuroki Y."/>
            <person name="Toyoda A."/>
            <person name="Suzuki Y."/>
            <person name="Hashimoto A."/>
            <person name="Yamaguchi K."/>
            <person name="Sugano A."/>
            <person name="Kohara Y."/>
            <person name="Fujiyama A."/>
            <person name="Anterola A."/>
            <person name="Aoki S."/>
            <person name="Ashton N."/>
            <person name="Barbazuk W.B."/>
            <person name="Barker E."/>
            <person name="Bennetzen J."/>
            <person name="Bezanilla M."/>
            <person name="Blankenship R."/>
            <person name="Cho S.H."/>
            <person name="Dutcher S."/>
            <person name="Estelle M."/>
            <person name="Fawcett J.A."/>
            <person name="Gundlach H."/>
            <person name="Hanada K."/>
            <person name="Heyl A."/>
            <person name="Hicks K.A."/>
            <person name="Hugh J."/>
            <person name="Lohr M."/>
            <person name="Mayer K."/>
            <person name="Melkozernov A."/>
            <person name="Murata T."/>
            <person name="Nelson D."/>
            <person name="Pils B."/>
            <person name="Prigge M."/>
            <person name="Reiss B."/>
            <person name="Renner T."/>
            <person name="Rombauts S."/>
            <person name="Rushton P."/>
            <person name="Sanderfoot A."/>
            <person name="Schween G."/>
            <person name="Shiu S.-H."/>
            <person name="Stueber K."/>
            <person name="Theodoulou F.L."/>
            <person name="Tu H."/>
            <person name="Van de Peer Y."/>
            <person name="Verrier P.J."/>
            <person name="Waters E."/>
            <person name="Wood A."/>
            <person name="Yang L."/>
            <person name="Cove D."/>
            <person name="Cuming A."/>
            <person name="Hasebe M."/>
            <person name="Lucas S."/>
            <person name="Mishler D.B."/>
            <person name="Reski R."/>
            <person name="Grigoriev I."/>
            <person name="Quatrano R.S."/>
            <person name="Boore J.L."/>
        </authorList>
    </citation>
    <scope>NUCLEOTIDE SEQUENCE [LARGE SCALE GENOMIC DNA]</scope>
    <source>
        <strain evidence="2 3">cv. Gransden 2004</strain>
    </source>
</reference>
<evidence type="ECO:0000313" key="3">
    <source>
        <dbReference type="Proteomes" id="UP000006727"/>
    </source>
</evidence>
<gene>
    <name evidence="1" type="ORF">PHYPA_019940</name>
</gene>
<dbReference type="EnsemblPlants" id="Pp3c15_19330V3.1">
    <property type="protein sequence ID" value="Pp3c15_19330V3.1"/>
    <property type="gene ID" value="Pp3c15_19330"/>
</dbReference>
<protein>
    <submittedName>
        <fullName evidence="1 2">Uncharacterized protein</fullName>
    </submittedName>
</protein>
<organism evidence="1">
    <name type="scientific">Physcomitrium patens</name>
    <name type="common">Spreading-leaved earth moss</name>
    <name type="synonym">Physcomitrella patens</name>
    <dbReference type="NCBI Taxonomy" id="3218"/>
    <lineage>
        <taxon>Eukaryota</taxon>
        <taxon>Viridiplantae</taxon>
        <taxon>Streptophyta</taxon>
        <taxon>Embryophyta</taxon>
        <taxon>Bryophyta</taxon>
        <taxon>Bryophytina</taxon>
        <taxon>Bryopsida</taxon>
        <taxon>Funariidae</taxon>
        <taxon>Funariales</taxon>
        <taxon>Funariaceae</taxon>
        <taxon>Physcomitrium</taxon>
    </lineage>
</organism>
<reference evidence="2" key="3">
    <citation type="submission" date="2020-12" db="UniProtKB">
        <authorList>
            <consortium name="EnsemblPlants"/>
        </authorList>
    </citation>
    <scope>IDENTIFICATION</scope>
</reference>
<dbReference type="Proteomes" id="UP000006727">
    <property type="component" value="Chromosome 15"/>
</dbReference>